<evidence type="ECO:0000313" key="1">
    <source>
        <dbReference type="EMBL" id="PPQ79846.1"/>
    </source>
</evidence>
<comment type="caution">
    <text evidence="1">The sequence shown here is derived from an EMBL/GenBank/DDBJ whole genome shotgun (WGS) entry which is preliminary data.</text>
</comment>
<keyword evidence="2" id="KW-1185">Reference proteome</keyword>
<dbReference type="Proteomes" id="UP000284842">
    <property type="component" value="Unassembled WGS sequence"/>
</dbReference>
<sequence>MMDAAASKQFHPNFARPPVYIIFEADHTLYKLDITPFRDSSEVFHSLYLDATSHGQGVPNPYVLNGITEKQMSAFCGYIQRLSWDPPVSRDDLLDILPVACTLKVHPIVDHCLSCLNLDSASFAFRLFVSIQSRDKDLMVDSIRAMIQNPLSASPSADISRLPLHVYITITRARETLSRQKQEVARFEPDIARAAGCSSRKHRQCDKTWKKIWSESICVPLLQPDSPIKLADGPMMLRKGIRQVPVTDISKECLRHVRRDIISHPKWLTVWGRGDIIECEAIEKITVALDLHP</sequence>
<reference evidence="1 2" key="1">
    <citation type="journal article" date="2018" name="Evol. Lett.">
        <title>Horizontal gene cluster transfer increased hallucinogenic mushroom diversity.</title>
        <authorList>
            <person name="Reynolds H.T."/>
            <person name="Vijayakumar V."/>
            <person name="Gluck-Thaler E."/>
            <person name="Korotkin H.B."/>
            <person name="Matheny P.B."/>
            <person name="Slot J.C."/>
        </authorList>
    </citation>
    <scope>NUCLEOTIDE SEQUENCE [LARGE SCALE GENOMIC DNA]</scope>
    <source>
        <strain evidence="1 2">2629</strain>
    </source>
</reference>
<organism evidence="1 2">
    <name type="scientific">Panaeolus cyanescens</name>
    <dbReference type="NCBI Taxonomy" id="181874"/>
    <lineage>
        <taxon>Eukaryota</taxon>
        <taxon>Fungi</taxon>
        <taxon>Dikarya</taxon>
        <taxon>Basidiomycota</taxon>
        <taxon>Agaricomycotina</taxon>
        <taxon>Agaricomycetes</taxon>
        <taxon>Agaricomycetidae</taxon>
        <taxon>Agaricales</taxon>
        <taxon>Agaricineae</taxon>
        <taxon>Galeropsidaceae</taxon>
        <taxon>Panaeolus</taxon>
    </lineage>
</organism>
<accession>A0A409WMW8</accession>
<name>A0A409WMW8_9AGAR</name>
<protein>
    <recommendedName>
        <fullName evidence="3">BTB domain-containing protein</fullName>
    </recommendedName>
</protein>
<dbReference type="EMBL" id="NHTK01005396">
    <property type="protein sequence ID" value="PPQ79846.1"/>
    <property type="molecule type" value="Genomic_DNA"/>
</dbReference>
<proteinExistence type="predicted"/>
<dbReference type="STRING" id="181874.A0A409WMW8"/>
<dbReference type="AlphaFoldDB" id="A0A409WMW8"/>
<gene>
    <name evidence="1" type="ORF">CVT24_003649</name>
</gene>
<evidence type="ECO:0008006" key="3">
    <source>
        <dbReference type="Google" id="ProtNLM"/>
    </source>
</evidence>
<evidence type="ECO:0000313" key="2">
    <source>
        <dbReference type="Proteomes" id="UP000284842"/>
    </source>
</evidence>
<dbReference type="InParanoid" id="A0A409WMW8"/>